<accession>A0ABY5U539</accession>
<sequence>MNHQSTNPEGTNISADVARIVETLQRLVQDTAKAEDVQQKLDEVVKSTQHLSAQVQKLSKESGDGLQQLTKLLGDVRAQISEQDKQLTEIMSKLSQAFISIGNSLAPKPGASGANASTAAKPASGKKLADYEAFFRGIGQCNSVEQITELMLQHLGNCEVDEVTKLLELQSKLLTLKKTVEETNKAAVDTAKGQRDIQKIDVDIQKAHVDMDKARKDMQKADHDMKYTKRNLMIAVATVLVAIVTAINLFIYYHVTWPKVFGQRNT</sequence>
<dbReference type="RefSeq" id="WP_259436305.1">
    <property type="nucleotide sequence ID" value="NZ_CP103866.1"/>
</dbReference>
<keyword evidence="1" id="KW-0472">Membrane</keyword>
<dbReference type="EMBL" id="CP103866">
    <property type="protein sequence ID" value="UWE04264.1"/>
    <property type="molecule type" value="Genomic_DNA"/>
</dbReference>
<proteinExistence type="predicted"/>
<evidence type="ECO:0000313" key="2">
    <source>
        <dbReference type="EMBL" id="UWE04264.1"/>
    </source>
</evidence>
<organism evidence="2 3">
    <name type="scientific">Laceyella sacchari</name>
    <name type="common">Thermoactinomyces thalpophilus</name>
    <dbReference type="NCBI Taxonomy" id="37482"/>
    <lineage>
        <taxon>Bacteria</taxon>
        <taxon>Bacillati</taxon>
        <taxon>Bacillota</taxon>
        <taxon>Bacilli</taxon>
        <taxon>Bacillales</taxon>
        <taxon>Thermoactinomycetaceae</taxon>
        <taxon>Laceyella</taxon>
    </lineage>
</organism>
<evidence type="ECO:0000313" key="3">
    <source>
        <dbReference type="Proteomes" id="UP001058650"/>
    </source>
</evidence>
<dbReference type="Proteomes" id="UP001058650">
    <property type="component" value="Chromosome"/>
</dbReference>
<evidence type="ECO:0008006" key="4">
    <source>
        <dbReference type="Google" id="ProtNLM"/>
    </source>
</evidence>
<keyword evidence="1" id="KW-1133">Transmembrane helix</keyword>
<protein>
    <recommendedName>
        <fullName evidence="4">t-SNARE coiled-coil homology domain-containing protein</fullName>
    </recommendedName>
</protein>
<gene>
    <name evidence="2" type="ORF">NYR52_03655</name>
</gene>
<evidence type="ECO:0000256" key="1">
    <source>
        <dbReference type="SAM" id="Phobius"/>
    </source>
</evidence>
<feature type="transmembrane region" description="Helical" evidence="1">
    <location>
        <begin position="232"/>
        <end position="255"/>
    </location>
</feature>
<keyword evidence="1" id="KW-0812">Transmembrane</keyword>
<keyword evidence="3" id="KW-1185">Reference proteome</keyword>
<name>A0ABY5U539_LACSH</name>
<reference evidence="2" key="1">
    <citation type="submission" date="2022-08" db="EMBL/GenBank/DDBJ databases">
        <title>The complete genome sequence of the thermophilic bacterium Laceyella sacchari FBKL4.010 reveals the basis for tetramethylpyrazine biosynthesis in Moutai-flavor Daqu.</title>
        <authorList>
            <person name="Li D."/>
            <person name="Huang W."/>
            <person name="Wang C."/>
            <person name="Qiu S."/>
        </authorList>
    </citation>
    <scope>NUCLEOTIDE SEQUENCE</scope>
    <source>
        <strain evidence="2">FBKL4.014</strain>
    </source>
</reference>